<accession>Q7UHW7</accession>
<dbReference type="Gene3D" id="2.130.10.10">
    <property type="entry name" value="YVTN repeat-like/Quinoprotein amine dehydrogenase"/>
    <property type="match status" value="1"/>
</dbReference>
<organism evidence="2 3">
    <name type="scientific">Rhodopirellula baltica (strain DSM 10527 / NCIMB 13988 / SH1)</name>
    <dbReference type="NCBI Taxonomy" id="243090"/>
    <lineage>
        <taxon>Bacteria</taxon>
        <taxon>Pseudomonadati</taxon>
        <taxon>Planctomycetota</taxon>
        <taxon>Planctomycetia</taxon>
        <taxon>Pirellulales</taxon>
        <taxon>Pirellulaceae</taxon>
        <taxon>Rhodopirellula</taxon>
    </lineage>
</organism>
<dbReference type="STRING" id="243090.RB12908"/>
<feature type="compositionally biased region" description="Polar residues" evidence="1">
    <location>
        <begin position="738"/>
        <end position="759"/>
    </location>
</feature>
<name>Q7UHW7_RHOBA</name>
<dbReference type="HOGENOM" id="CLU_285110_0_0_0"/>
<evidence type="ECO:0000256" key="1">
    <source>
        <dbReference type="SAM" id="MobiDB-lite"/>
    </source>
</evidence>
<dbReference type="AlphaFoldDB" id="Q7UHW7"/>
<protein>
    <recommendedName>
        <fullName evidence="4">Photosynthesis system II assembly factor Ycf48/Hcf136-like domain-containing protein</fullName>
    </recommendedName>
</protein>
<feature type="region of interest" description="Disordered" evidence="1">
    <location>
        <begin position="1045"/>
        <end position="1087"/>
    </location>
</feature>
<dbReference type="OrthoDB" id="226401at2"/>
<dbReference type="EnsemblBacteria" id="CAD77850">
    <property type="protein sequence ID" value="CAD77850"/>
    <property type="gene ID" value="RB12908"/>
</dbReference>
<dbReference type="eggNOG" id="COG4447">
    <property type="taxonomic scope" value="Bacteria"/>
</dbReference>
<dbReference type="KEGG" id="rba:RB12908"/>
<evidence type="ECO:0008006" key="4">
    <source>
        <dbReference type="Google" id="ProtNLM"/>
    </source>
</evidence>
<dbReference type="CDD" id="cd15482">
    <property type="entry name" value="Sialidase_non-viral"/>
    <property type="match status" value="1"/>
</dbReference>
<evidence type="ECO:0000313" key="3">
    <source>
        <dbReference type="Proteomes" id="UP000001025"/>
    </source>
</evidence>
<feature type="region of interest" description="Disordered" evidence="1">
    <location>
        <begin position="738"/>
        <end position="783"/>
    </location>
</feature>
<keyword evidence="3" id="KW-1185">Reference proteome</keyword>
<dbReference type="EMBL" id="BX294155">
    <property type="protein sequence ID" value="CAD77850.1"/>
    <property type="molecule type" value="Genomic_DNA"/>
</dbReference>
<gene>
    <name evidence="2" type="ordered locus">RB12908</name>
</gene>
<proteinExistence type="predicted"/>
<dbReference type="PATRIC" id="fig|243090.15.peg.6257"/>
<feature type="compositionally biased region" description="Polar residues" evidence="1">
    <location>
        <begin position="770"/>
        <end position="783"/>
    </location>
</feature>
<dbReference type="SUPFAM" id="SSF50939">
    <property type="entry name" value="Sialidases"/>
    <property type="match status" value="1"/>
</dbReference>
<reference evidence="2 3" key="1">
    <citation type="journal article" date="2003" name="Proc. Natl. Acad. Sci. U.S.A.">
        <title>Complete genome sequence of the marine planctomycete Pirellula sp. strain 1.</title>
        <authorList>
            <person name="Gloeckner F.O."/>
            <person name="Kube M."/>
            <person name="Bauer M."/>
            <person name="Teeling H."/>
            <person name="Lombardot T."/>
            <person name="Ludwig W."/>
            <person name="Gade D."/>
            <person name="Beck A."/>
            <person name="Borzym K."/>
            <person name="Heitmann K."/>
            <person name="Rabus R."/>
            <person name="Schlesner H."/>
            <person name="Amann R."/>
            <person name="Reinhardt R."/>
        </authorList>
    </citation>
    <scope>NUCLEOTIDE SEQUENCE [LARGE SCALE GENOMIC DNA]</scope>
    <source>
        <strain evidence="3">DSM 10527 / NCIMB 13988 / SH1</strain>
    </source>
</reference>
<dbReference type="InterPro" id="IPR015943">
    <property type="entry name" value="WD40/YVTN_repeat-like_dom_sf"/>
</dbReference>
<dbReference type="InterPro" id="IPR036278">
    <property type="entry name" value="Sialidase_sf"/>
</dbReference>
<evidence type="ECO:0000313" key="2">
    <source>
        <dbReference type="EMBL" id="CAD77850.1"/>
    </source>
</evidence>
<dbReference type="InParanoid" id="Q7UHW7"/>
<sequence length="1087" mass="117038">MVDASWQCRHDACELARVLRPGGAIPVLSSSGGVRLGRNGLGRLFGTPPHTVGGADRCFGQFDDIQHPDRRNRRVRLARPHFGQFDAAGNQCHRWLVPLLGRCGGRSELDLMIASVVSLPIQNWGVRLLPLLAALLAGWIATPAAGQTMPGFYRAFGNTGTTRSRHVAAAPESFDLPATYVSASQFADDASLHAVSVSPDGKVLVAVGDWGVIVRSEDAGLTWRNFTSGVDVALWDVRFLTETRVVAVGGGYEPVTGLSRGVALASDDAGRSWHRVDSSGATKLYRMAIRNSFDAEPLPAGSIEAIGDDSEATTANRFHSFDGGLTWLEDTAQSAESKNKLRDWLRQDVLVQAGQSARQTKGEGWRVRVGTHGSIERSTDDGKTWQPVRGADRGAAVMFVAASEHSVPWALIGREALEMNRRVVVVMDSAKPASSNAVRMLGRLRHAAMRLGVGRADWCSTATSEQNPSAGLLREHQPAVVVLDAALPASTRDAWVSATLDDSNFPLTASLIRKQTRRVYTSELQFDSAGGSSRALALRSDALLSGRAVLAGDLASDAMMVVAPGMVVPDSVVVSPVPGTSTELRRDLSLTGGLVLAPGQESSSGSTDQASRRRLQIATARMSQLTRLKDLLFDPGLRPKELTDTLDVLLPRTASEDRTRLLWWLWTQTRAAAQHASVAKNVMHAEALVACENIMLRTIVDAAPVDSVRRWADCMLQARSESFERSLVAMSQTQSGWIASSPNGAQSRWSGGGTSSREGVSNAGGGSDLAEQQNAVQPGTHWQAQSLSPFAVKPVTYESTTKTKAPFAQVGGMSASGASARLASASLASGALDGSLPTLPPMSQRSNWEYHPVVMAARRISGVGAGSLGDEENSGMPSVTRKQIAMPHVESRPRLDCELDDACWSDLRWQRTDDLMFACVSDKEYLYVAIVDAGVSEGTRPEGTRPTALELWVDGDGDLMSSFCFWCDSRGNRESTVDGTVRWQPNWYAALSGWGQSEADAEASTHLGPRVLAEIAIPITEILPRPESWSRISDQFAIRVRSSKNLAPGSNDLHDDKSTVGAEGRLASDFQALPDPQHWRFYPTPSE</sequence>
<dbReference type="Proteomes" id="UP000001025">
    <property type="component" value="Chromosome"/>
</dbReference>